<accession>A0A6C0C1B9</accession>
<protein>
    <submittedName>
        <fullName evidence="1">Uncharacterized protein</fullName>
    </submittedName>
</protein>
<evidence type="ECO:0000313" key="1">
    <source>
        <dbReference type="EMBL" id="QHS98092.1"/>
    </source>
</evidence>
<name>A0A6C0C1B9_9ZZZZ</name>
<dbReference type="AlphaFoldDB" id="A0A6C0C1B9"/>
<reference evidence="1" key="1">
    <citation type="journal article" date="2020" name="Nature">
        <title>Giant virus diversity and host interactions through global metagenomics.</title>
        <authorList>
            <person name="Schulz F."/>
            <person name="Roux S."/>
            <person name="Paez-Espino D."/>
            <person name="Jungbluth S."/>
            <person name="Walsh D.A."/>
            <person name="Denef V.J."/>
            <person name="McMahon K.D."/>
            <person name="Konstantinidis K.T."/>
            <person name="Eloe-Fadrosh E.A."/>
            <person name="Kyrpides N.C."/>
            <person name="Woyke T."/>
        </authorList>
    </citation>
    <scope>NUCLEOTIDE SEQUENCE</scope>
    <source>
        <strain evidence="1">GVMAG-M-3300020182-84</strain>
    </source>
</reference>
<dbReference type="EMBL" id="MN739312">
    <property type="protein sequence ID" value="QHS98092.1"/>
    <property type="molecule type" value="Genomic_DNA"/>
</dbReference>
<organism evidence="1">
    <name type="scientific">viral metagenome</name>
    <dbReference type="NCBI Taxonomy" id="1070528"/>
    <lineage>
        <taxon>unclassified sequences</taxon>
        <taxon>metagenomes</taxon>
        <taxon>organismal metagenomes</taxon>
    </lineage>
</organism>
<proteinExistence type="predicted"/>
<sequence>MQTTTIEGKTSPRNIEINQKKFQRMVFLTNALEDGWTIKKSAENYIFSKKHENKKEVFQKTYLEKFILSNQDINIIHNN</sequence>